<dbReference type="GO" id="GO:0005524">
    <property type="term" value="F:ATP binding"/>
    <property type="evidence" value="ECO:0007669"/>
    <property type="project" value="UniProtKB-KW"/>
</dbReference>
<dbReference type="Gene3D" id="3.40.50.300">
    <property type="entry name" value="P-loop containing nucleotide triphosphate hydrolases"/>
    <property type="match status" value="2"/>
</dbReference>
<feature type="transmembrane region" description="Helical" evidence="9">
    <location>
        <begin position="563"/>
        <end position="580"/>
    </location>
</feature>
<feature type="transmembrane region" description="Helical" evidence="9">
    <location>
        <begin position="1129"/>
        <end position="1148"/>
    </location>
</feature>
<evidence type="ECO:0000256" key="6">
    <source>
        <dbReference type="ARBA" id="ARBA00022989"/>
    </source>
</evidence>
<keyword evidence="2" id="KW-0813">Transport</keyword>
<feature type="domain" description="ABC transporter" evidence="10">
    <location>
        <begin position="46"/>
        <end position="284"/>
    </location>
</feature>
<dbReference type="InterPro" id="IPR003593">
    <property type="entry name" value="AAA+_ATPase"/>
</dbReference>
<dbReference type="SMART" id="SM00382">
    <property type="entry name" value="AAA"/>
    <property type="match status" value="2"/>
</dbReference>
<dbReference type="InterPro" id="IPR017871">
    <property type="entry name" value="ABC_transporter-like_CS"/>
</dbReference>
<feature type="region of interest" description="Disordered" evidence="8">
    <location>
        <begin position="332"/>
        <end position="353"/>
    </location>
</feature>
<comment type="subcellular location">
    <subcellularLocation>
        <location evidence="1">Membrane</location>
        <topology evidence="1">Multi-pass membrane protein</topology>
    </subcellularLocation>
</comment>
<dbReference type="Pfam" id="PF19055">
    <property type="entry name" value="ABC2_membrane_7"/>
    <property type="match status" value="2"/>
</dbReference>
<feature type="transmembrane region" description="Helical" evidence="9">
    <location>
        <begin position="1160"/>
        <end position="1181"/>
    </location>
</feature>
<dbReference type="GO" id="GO:0016887">
    <property type="term" value="F:ATP hydrolysis activity"/>
    <property type="evidence" value="ECO:0007669"/>
    <property type="project" value="InterPro"/>
</dbReference>
<protein>
    <recommendedName>
        <fullName evidence="10">ABC transporter domain-containing protein</fullName>
    </recommendedName>
</protein>
<dbReference type="PROSITE" id="PS00211">
    <property type="entry name" value="ABC_TRANSPORTER_1"/>
    <property type="match status" value="2"/>
</dbReference>
<evidence type="ECO:0000256" key="9">
    <source>
        <dbReference type="SAM" id="Phobius"/>
    </source>
</evidence>
<feature type="transmembrane region" description="Helical" evidence="9">
    <location>
        <begin position="499"/>
        <end position="521"/>
    </location>
</feature>
<keyword evidence="6 9" id="KW-1133">Transmembrane helix</keyword>
<feature type="transmembrane region" description="Helical" evidence="9">
    <location>
        <begin position="476"/>
        <end position="493"/>
    </location>
</feature>
<evidence type="ECO:0000313" key="12">
    <source>
        <dbReference type="Proteomes" id="UP000038830"/>
    </source>
</evidence>
<dbReference type="Proteomes" id="UP000038830">
    <property type="component" value="Unassembled WGS sequence"/>
</dbReference>
<dbReference type="Pfam" id="PF00005">
    <property type="entry name" value="ABC_tran"/>
    <property type="match status" value="2"/>
</dbReference>
<dbReference type="PROSITE" id="PS50893">
    <property type="entry name" value="ABC_TRANSPORTER_2"/>
    <property type="match status" value="2"/>
</dbReference>
<evidence type="ECO:0000256" key="5">
    <source>
        <dbReference type="ARBA" id="ARBA00022840"/>
    </source>
</evidence>
<name>A0A0H5CBM3_CYBJN</name>
<evidence type="ECO:0000256" key="7">
    <source>
        <dbReference type="ARBA" id="ARBA00023136"/>
    </source>
</evidence>
<evidence type="ECO:0000256" key="1">
    <source>
        <dbReference type="ARBA" id="ARBA00004141"/>
    </source>
</evidence>
<feature type="transmembrane region" description="Helical" evidence="9">
    <location>
        <begin position="616"/>
        <end position="638"/>
    </location>
</feature>
<dbReference type="InterPro" id="IPR027417">
    <property type="entry name" value="P-loop_NTPase"/>
</dbReference>
<dbReference type="GO" id="GO:0016020">
    <property type="term" value="C:membrane"/>
    <property type="evidence" value="ECO:0007669"/>
    <property type="project" value="UniProtKB-SubCell"/>
</dbReference>
<reference evidence="12" key="1">
    <citation type="journal article" date="2015" name="J. Biotechnol.">
        <title>The structure of the Cyberlindnera jadinii genome and its relation to Candida utilis analyzed by the occurrence of single nucleotide polymorphisms.</title>
        <authorList>
            <person name="Rupp O."/>
            <person name="Brinkrolf K."/>
            <person name="Buerth C."/>
            <person name="Kunigo M."/>
            <person name="Schneider J."/>
            <person name="Jaenicke S."/>
            <person name="Goesmann A."/>
            <person name="Puehler A."/>
            <person name="Jaeger K.-E."/>
            <person name="Ernst J.F."/>
        </authorList>
    </citation>
    <scope>NUCLEOTIDE SEQUENCE [LARGE SCALE GENOMIC DNA]</scope>
    <source>
        <strain evidence="12">ATCC 18201 / CBS 1600 / BCRC 20928 / JCM 3617 / NBRC 0987 / NRRL Y-1542</strain>
    </source>
</reference>
<sequence length="1284" mass="142567">MDAEKVLFKEILPVNVQVRGLTVAPKSSKKEEEGYQTKAFEDGSNTEVEPVASNSVGDRVILHETSFDLPQGKLMAIIGGSGSGKTTMLNVLAQRSNAGSLHQTGVLRYGGGSLDTVRHAYVIQQDILSPMLTTRETLQFAIELRLPDSHSKEERLALVEEVILELGLKDCADTMVGDSTHKGLSGGEKRRLSIGIQILSNPSLLFLDEPTTGLDAYSAFLLIMSLKKLTERGRTIIISIHQPRSDIFFLFDYLCILSRGQTVYAGSIQNVLPYFASLGYTVPEDVNPSDFLIDITAVDARSTASEKKGLERLQMFAAHWRRYSQTMLQPLEGGNTDSDECDDDNNGNNNAHTRPTVIRQRIPLLREIFILYKRTMLLTTRDTATLAALFSESIVMGIICGWVYYHPAGDLAGIRTISAAIYSSCALQGYLMLLFEVYRLCSTDIKIFDRERADHCVSIAGFLISRRMAKLFTEDVPISFLFAVITYFMYGLQSSASKFFIYWTGIFLSHLASMTGAVFAVSISRKYAQASLVSNMNYTLQSFACGFFVNTQSIPVYTRWTKYIAYLWYAFGAMMVNQFSGYSGDCPYQDQDSTQCQMYQGEYIIASYNFDLPHWIVIPLFVVLAWSILFYVAAALLLKLNPVDVSLTKQLKQGSASRELEEIEQTKTDSGEPIDITLNNIYLSVTLRKKFTKMEKVILHGINATFKSGRINAILGPSGSGKSSLLNLIAGRTLSGLLNRYSSSGDIMFNELKVSTDMMNSLCSYVSQEDDHLLASLSVRETLVMAADLRLRHLDRQQRSGVVDGIIAKLGLRGCANTLIGSEFKKGISGGEKRRVAIGIQLLNNPKVLFLDEPTSGLDSFTASTILEILNNLASEGKTIIITIHQPRLDLFNKFGEILLLAKGGSVAYNGPQSTIMDYFQSLGYPCPRLTNCADHILDLISVNNQSMEQELDSKSRINSLLKAWEQRSTSHSYTAPMTSNEQFKHRFGEFIRQPCAFVPALISCFHQQLLTTVRNTDILMAKIMNPMGVGIVVALWMAPLKDSYEGIQDRLGCIQQVTALYFCGMLNNLAAYPQQRNYFYHEHADRVHGILPFFLAYTLLEIPMDALGAMIAAAFFGPITGLPRTAEMYFALAYCIFIIIFCGESLGIATNTLFDDAGFAVNSVSILLSIGTFMGGIMSLDMDSVLKGINYISPLKYTTMILVNMGFPSSVEFRCPDEQLINDPNCIIGNGTYVLQEYGLLASYTYAFGVLVAVALVYRFIAYVLLRLKLLKISLGVFNKKHA</sequence>
<feature type="transmembrane region" description="Helical" evidence="9">
    <location>
        <begin position="417"/>
        <end position="438"/>
    </location>
</feature>
<dbReference type="InterPro" id="IPR013525">
    <property type="entry name" value="ABC2_TM"/>
</dbReference>
<keyword evidence="5" id="KW-0067">ATP-binding</keyword>
<dbReference type="InterPro" id="IPR043926">
    <property type="entry name" value="ABCG_dom"/>
</dbReference>
<evidence type="ECO:0000259" key="10">
    <source>
        <dbReference type="PROSITE" id="PS50893"/>
    </source>
</evidence>
<feature type="transmembrane region" description="Helical" evidence="9">
    <location>
        <begin position="383"/>
        <end position="405"/>
    </location>
</feature>
<proteinExistence type="predicted"/>
<evidence type="ECO:0000313" key="11">
    <source>
        <dbReference type="EMBL" id="CEP21874.1"/>
    </source>
</evidence>
<keyword evidence="7 9" id="KW-0472">Membrane</keyword>
<dbReference type="InterPro" id="IPR050352">
    <property type="entry name" value="ABCG_transporters"/>
</dbReference>
<dbReference type="Pfam" id="PF01061">
    <property type="entry name" value="ABC2_membrane"/>
    <property type="match status" value="2"/>
</dbReference>
<dbReference type="PANTHER" id="PTHR48041:SF119">
    <property type="entry name" value="ROA1P"/>
    <property type="match status" value="1"/>
</dbReference>
<gene>
    <name evidence="11" type="ORF">BN1211_2089</name>
</gene>
<evidence type="ECO:0000256" key="3">
    <source>
        <dbReference type="ARBA" id="ARBA00022692"/>
    </source>
</evidence>
<dbReference type="EMBL" id="CDQK01000002">
    <property type="protein sequence ID" value="CEP21874.1"/>
    <property type="molecule type" value="Genomic_DNA"/>
</dbReference>
<feature type="transmembrane region" description="Helical" evidence="9">
    <location>
        <begin position="1245"/>
        <end position="1267"/>
    </location>
</feature>
<dbReference type="GO" id="GO:0140359">
    <property type="term" value="F:ABC-type transporter activity"/>
    <property type="evidence" value="ECO:0007669"/>
    <property type="project" value="InterPro"/>
</dbReference>
<keyword evidence="3 9" id="KW-0812">Transmembrane</keyword>
<accession>A0A0H5CBM3</accession>
<feature type="transmembrane region" description="Helical" evidence="9">
    <location>
        <begin position="1095"/>
        <end position="1117"/>
    </location>
</feature>
<evidence type="ECO:0000256" key="8">
    <source>
        <dbReference type="SAM" id="MobiDB-lite"/>
    </source>
</evidence>
<organism evidence="11 12">
    <name type="scientific">Cyberlindnera jadinii (strain ATCC 18201 / CBS 1600 / BCRC 20928 / JCM 3617 / NBRC 0987 / NRRL Y-1542)</name>
    <name type="common">Torula yeast</name>
    <name type="synonym">Candida utilis</name>
    <dbReference type="NCBI Taxonomy" id="983966"/>
    <lineage>
        <taxon>Eukaryota</taxon>
        <taxon>Fungi</taxon>
        <taxon>Dikarya</taxon>
        <taxon>Ascomycota</taxon>
        <taxon>Saccharomycotina</taxon>
        <taxon>Saccharomycetes</taxon>
        <taxon>Phaffomycetales</taxon>
        <taxon>Phaffomycetaceae</taxon>
        <taxon>Cyberlindnera</taxon>
    </lineage>
</organism>
<feature type="domain" description="ABC transporter" evidence="10">
    <location>
        <begin position="676"/>
        <end position="929"/>
    </location>
</feature>
<keyword evidence="4" id="KW-0547">Nucleotide-binding</keyword>
<dbReference type="InterPro" id="IPR003439">
    <property type="entry name" value="ABC_transporter-like_ATP-bd"/>
</dbReference>
<evidence type="ECO:0000256" key="2">
    <source>
        <dbReference type="ARBA" id="ARBA00022448"/>
    </source>
</evidence>
<dbReference type="PANTHER" id="PTHR48041">
    <property type="entry name" value="ABC TRANSPORTER G FAMILY MEMBER 28"/>
    <property type="match status" value="1"/>
</dbReference>
<evidence type="ECO:0000256" key="4">
    <source>
        <dbReference type="ARBA" id="ARBA00022741"/>
    </source>
</evidence>
<dbReference type="SUPFAM" id="SSF52540">
    <property type="entry name" value="P-loop containing nucleoside triphosphate hydrolases"/>
    <property type="match status" value="2"/>
</dbReference>